<dbReference type="Proteomes" id="UP000554482">
    <property type="component" value="Unassembled WGS sequence"/>
</dbReference>
<reference evidence="1 2" key="1">
    <citation type="submission" date="2020-06" db="EMBL/GenBank/DDBJ databases">
        <title>Transcriptomic and genomic resources for Thalictrum thalictroides and T. hernandezii: Facilitating candidate gene discovery in an emerging model plant lineage.</title>
        <authorList>
            <person name="Arias T."/>
            <person name="Riano-Pachon D.M."/>
            <person name="Di Stilio V.S."/>
        </authorList>
    </citation>
    <scope>NUCLEOTIDE SEQUENCE [LARGE SCALE GENOMIC DNA]</scope>
    <source>
        <strain evidence="2">cv. WT478/WT964</strain>
        <tissue evidence="1">Leaves</tissue>
    </source>
</reference>
<dbReference type="AlphaFoldDB" id="A0A7J6WU27"/>
<keyword evidence="2" id="KW-1185">Reference proteome</keyword>
<sequence length="113" mass="12814">MTTTGFNFLSWHGYIPQLSVNQPDLIKEVLNNGNELLYPKPEPQPYLKKLLGDGLATIKGGKKWSKKRQNVHCVTYSIPGRASWFLMAWPLDKSFLSLPSSFQFPNMADPSLM</sequence>
<dbReference type="SUPFAM" id="SSF48264">
    <property type="entry name" value="Cytochrome P450"/>
    <property type="match status" value="1"/>
</dbReference>
<accession>A0A7J6WU27</accession>
<dbReference type="Gene3D" id="1.10.630.10">
    <property type="entry name" value="Cytochrome P450"/>
    <property type="match status" value="1"/>
</dbReference>
<dbReference type="GO" id="GO:0004497">
    <property type="term" value="F:monooxygenase activity"/>
    <property type="evidence" value="ECO:0007669"/>
    <property type="project" value="InterPro"/>
</dbReference>
<evidence type="ECO:0000313" key="1">
    <source>
        <dbReference type="EMBL" id="KAF5200533.1"/>
    </source>
</evidence>
<protein>
    <recommendedName>
        <fullName evidence="3">Cytochrome p450</fullName>
    </recommendedName>
</protein>
<evidence type="ECO:0008006" key="3">
    <source>
        <dbReference type="Google" id="ProtNLM"/>
    </source>
</evidence>
<proteinExistence type="predicted"/>
<evidence type="ECO:0000313" key="2">
    <source>
        <dbReference type="Proteomes" id="UP000554482"/>
    </source>
</evidence>
<name>A0A7J6WU27_THATH</name>
<dbReference type="GO" id="GO:0005506">
    <property type="term" value="F:iron ion binding"/>
    <property type="evidence" value="ECO:0007669"/>
    <property type="project" value="InterPro"/>
</dbReference>
<dbReference type="EMBL" id="JABWDY010010640">
    <property type="protein sequence ID" value="KAF5200533.1"/>
    <property type="molecule type" value="Genomic_DNA"/>
</dbReference>
<dbReference type="OrthoDB" id="1182442at2759"/>
<dbReference type="InterPro" id="IPR036396">
    <property type="entry name" value="Cyt_P450_sf"/>
</dbReference>
<gene>
    <name evidence="1" type="ORF">FRX31_009876</name>
</gene>
<dbReference type="GO" id="GO:0020037">
    <property type="term" value="F:heme binding"/>
    <property type="evidence" value="ECO:0007669"/>
    <property type="project" value="InterPro"/>
</dbReference>
<comment type="caution">
    <text evidence="1">The sequence shown here is derived from an EMBL/GenBank/DDBJ whole genome shotgun (WGS) entry which is preliminary data.</text>
</comment>
<dbReference type="GO" id="GO:0016705">
    <property type="term" value="F:oxidoreductase activity, acting on paired donors, with incorporation or reduction of molecular oxygen"/>
    <property type="evidence" value="ECO:0007669"/>
    <property type="project" value="InterPro"/>
</dbReference>
<organism evidence="1 2">
    <name type="scientific">Thalictrum thalictroides</name>
    <name type="common">Rue-anemone</name>
    <name type="synonym">Anemone thalictroides</name>
    <dbReference type="NCBI Taxonomy" id="46969"/>
    <lineage>
        <taxon>Eukaryota</taxon>
        <taxon>Viridiplantae</taxon>
        <taxon>Streptophyta</taxon>
        <taxon>Embryophyta</taxon>
        <taxon>Tracheophyta</taxon>
        <taxon>Spermatophyta</taxon>
        <taxon>Magnoliopsida</taxon>
        <taxon>Ranunculales</taxon>
        <taxon>Ranunculaceae</taxon>
        <taxon>Thalictroideae</taxon>
        <taxon>Thalictrum</taxon>
    </lineage>
</organism>